<dbReference type="EMBL" id="BAZW01000004">
    <property type="protein sequence ID" value="GAO28750.1"/>
    <property type="molecule type" value="Genomic_DNA"/>
</dbReference>
<proteinExistence type="predicted"/>
<dbReference type="SUPFAM" id="SSF46894">
    <property type="entry name" value="C-terminal effector domain of the bipartite response regulators"/>
    <property type="match status" value="1"/>
</dbReference>
<reference evidence="1 2" key="1">
    <citation type="journal article" date="2015" name="Microbes Environ.">
        <title>Distribution and evolution of nitrogen fixation genes in the phylum bacteroidetes.</title>
        <authorList>
            <person name="Inoue J."/>
            <person name="Oshima K."/>
            <person name="Suda W."/>
            <person name="Sakamoto M."/>
            <person name="Iino T."/>
            <person name="Noda S."/>
            <person name="Hongoh Y."/>
            <person name="Hattori M."/>
            <person name="Ohkuma M."/>
        </authorList>
    </citation>
    <scope>NUCLEOTIDE SEQUENCE [LARGE SCALE GENOMIC DNA]</scope>
    <source>
        <strain evidence="1">JCM 15548</strain>
    </source>
</reference>
<organism evidence="1 2">
    <name type="scientific">Geofilum rubicundum JCM 15548</name>
    <dbReference type="NCBI Taxonomy" id="1236989"/>
    <lineage>
        <taxon>Bacteria</taxon>
        <taxon>Pseudomonadati</taxon>
        <taxon>Bacteroidota</taxon>
        <taxon>Bacteroidia</taxon>
        <taxon>Marinilabiliales</taxon>
        <taxon>Marinilabiliaceae</taxon>
        <taxon>Geofilum</taxon>
    </lineage>
</organism>
<gene>
    <name evidence="1" type="ORF">JCM15548_1874</name>
</gene>
<dbReference type="Proteomes" id="UP000032900">
    <property type="component" value="Unassembled WGS sequence"/>
</dbReference>
<comment type="caution">
    <text evidence="1">The sequence shown here is derived from an EMBL/GenBank/DDBJ whole genome shotgun (WGS) entry which is preliminary data.</text>
</comment>
<protein>
    <submittedName>
        <fullName evidence="1">Uncharacterized protein</fullName>
    </submittedName>
</protein>
<evidence type="ECO:0000313" key="1">
    <source>
        <dbReference type="EMBL" id="GAO28750.1"/>
    </source>
</evidence>
<evidence type="ECO:0000313" key="2">
    <source>
        <dbReference type="Proteomes" id="UP000032900"/>
    </source>
</evidence>
<accession>A0A0E9LV49</accession>
<dbReference type="OrthoDB" id="1115734at2"/>
<dbReference type="InterPro" id="IPR016032">
    <property type="entry name" value="Sig_transdc_resp-reg_C-effctor"/>
</dbReference>
<keyword evidence="2" id="KW-1185">Reference proteome</keyword>
<dbReference type="GO" id="GO:0006355">
    <property type="term" value="P:regulation of DNA-templated transcription"/>
    <property type="evidence" value="ECO:0007669"/>
    <property type="project" value="InterPro"/>
</dbReference>
<sequence length="191" mass="22522">MIFLFFLLALLTLATALIVFFFQKRLNQCSEELKDEKWMREALEAEAVNNIGEKWQKESLIALYHHIITRYRLIEERLEQLSYKYMKTNPEVHQDLQSELSNLKSEFISMLPDLIHDDLFYAFINIPQHIPLTIVEKTILFLLYSNIPTKQVATILAINSGNLRVKRLNLRRKLQNYASEIENLNELLAII</sequence>
<dbReference type="STRING" id="1236989.JCM15548_1874"/>
<dbReference type="AlphaFoldDB" id="A0A0E9LV49"/>
<name>A0A0E9LV49_9BACT</name>
<dbReference type="GO" id="GO:0003677">
    <property type="term" value="F:DNA binding"/>
    <property type="evidence" value="ECO:0007669"/>
    <property type="project" value="InterPro"/>
</dbReference>
<dbReference type="RefSeq" id="WP_062122479.1">
    <property type="nucleotide sequence ID" value="NZ_BAZW01000004.1"/>
</dbReference>